<accession>A0AAW2YMU0</accession>
<protein>
    <recommendedName>
        <fullName evidence="1">Rhodanese domain-containing protein</fullName>
    </recommendedName>
</protein>
<dbReference type="SUPFAM" id="SSF52821">
    <property type="entry name" value="Rhodanese/Cell cycle control phosphatase"/>
    <property type="match status" value="1"/>
</dbReference>
<reference evidence="2 4" key="1">
    <citation type="submission" date="2024-03" db="EMBL/GenBank/DDBJ databases">
        <title>The Acrasis kona genome and developmental transcriptomes reveal deep origins of eukaryotic multicellular pathways.</title>
        <authorList>
            <person name="Sheikh S."/>
            <person name="Fu C.-J."/>
            <person name="Brown M.W."/>
            <person name="Baldauf S.L."/>
        </authorList>
    </citation>
    <scope>NUCLEOTIDE SEQUENCE [LARGE SCALE GENOMIC DNA]</scope>
    <source>
        <strain evidence="2 4">ATCC MYA-3509</strain>
    </source>
</reference>
<name>A0AAW2YMU0_9EUKA</name>
<feature type="domain" description="Rhodanese" evidence="1">
    <location>
        <begin position="58"/>
        <end position="149"/>
    </location>
</feature>
<dbReference type="GO" id="GO:0004792">
    <property type="term" value="F:thiosulfate-cyanide sulfurtransferase activity"/>
    <property type="evidence" value="ECO:0007669"/>
    <property type="project" value="TreeGrafter"/>
</dbReference>
<dbReference type="InterPro" id="IPR001763">
    <property type="entry name" value="Rhodanese-like_dom"/>
</dbReference>
<organism evidence="2 4">
    <name type="scientific">Acrasis kona</name>
    <dbReference type="NCBI Taxonomy" id="1008807"/>
    <lineage>
        <taxon>Eukaryota</taxon>
        <taxon>Discoba</taxon>
        <taxon>Heterolobosea</taxon>
        <taxon>Tetramitia</taxon>
        <taxon>Eutetramitia</taxon>
        <taxon>Acrasidae</taxon>
        <taxon>Acrasis</taxon>
    </lineage>
</organism>
<dbReference type="PROSITE" id="PS50206">
    <property type="entry name" value="RHODANESE_3"/>
    <property type="match status" value="1"/>
</dbReference>
<dbReference type="PANTHER" id="PTHR44086">
    <property type="entry name" value="THIOSULFATE SULFURTRANSFERASE RDL2, MITOCHONDRIAL-RELATED"/>
    <property type="match status" value="1"/>
</dbReference>
<dbReference type="PANTHER" id="PTHR44086:SF10">
    <property type="entry name" value="THIOSULFATE SULFURTRANSFERASE_RHODANESE-LIKE DOMAIN-CONTAINING PROTEIN 3"/>
    <property type="match status" value="1"/>
</dbReference>
<evidence type="ECO:0000313" key="2">
    <source>
        <dbReference type="EMBL" id="KAL0478637.1"/>
    </source>
</evidence>
<dbReference type="EMBL" id="JAOPGA020000449">
    <property type="protein sequence ID" value="KAL0478637.1"/>
    <property type="molecule type" value="Genomic_DNA"/>
</dbReference>
<evidence type="ECO:0000313" key="4">
    <source>
        <dbReference type="Proteomes" id="UP001431209"/>
    </source>
</evidence>
<dbReference type="SMART" id="SM00450">
    <property type="entry name" value="RHOD"/>
    <property type="match status" value="1"/>
</dbReference>
<dbReference type="AlphaFoldDB" id="A0AAW2YMU0"/>
<gene>
    <name evidence="3" type="ORF">AKO1_002588</name>
    <name evidence="2" type="ORF">AKO1_005032</name>
</gene>
<evidence type="ECO:0000313" key="3">
    <source>
        <dbReference type="EMBL" id="KAL0490882.1"/>
    </source>
</evidence>
<dbReference type="CDD" id="cd00158">
    <property type="entry name" value="RHOD"/>
    <property type="match status" value="1"/>
</dbReference>
<sequence length="258" mass="30633">MGVRERKKRQKKKTRYGENIENTIMRAGTSNFLRRTIYLTNNYITCDDLEKRLNDSDNKNHPLVLDARRPDEYKHSHIKFSINVYAMKSIPRIMNELVPQDREIVVYCAVGLRSGWLTQRLAKKHGFVNAMTLRGGFYKWANEGRPMYNKYKKRVRTVMPQHKLASILLNSEIKFKKNQTQQDIEHIEDDLRRKEHAEMKKYYKQNGISSALETREELEQLLQGDLDYSNYKEDQPCEERVCEQISHDELHRTGHIKS</sequence>
<keyword evidence="4" id="KW-1185">Reference proteome</keyword>
<dbReference type="Gene3D" id="3.40.250.10">
    <property type="entry name" value="Rhodanese-like domain"/>
    <property type="match status" value="1"/>
</dbReference>
<dbReference type="Pfam" id="PF00581">
    <property type="entry name" value="Rhodanese"/>
    <property type="match status" value="1"/>
</dbReference>
<comment type="caution">
    <text evidence="2">The sequence shown here is derived from an EMBL/GenBank/DDBJ whole genome shotgun (WGS) entry which is preliminary data.</text>
</comment>
<dbReference type="InterPro" id="IPR036873">
    <property type="entry name" value="Rhodanese-like_dom_sf"/>
</dbReference>
<proteinExistence type="predicted"/>
<dbReference type="EMBL" id="JAOPGA020001733">
    <property type="protein sequence ID" value="KAL0490882.1"/>
    <property type="molecule type" value="Genomic_DNA"/>
</dbReference>
<evidence type="ECO:0000259" key="1">
    <source>
        <dbReference type="PROSITE" id="PS50206"/>
    </source>
</evidence>
<dbReference type="Proteomes" id="UP001431209">
    <property type="component" value="Unassembled WGS sequence"/>
</dbReference>